<dbReference type="EMBL" id="JBFOLK010000002">
    <property type="protein sequence ID" value="KAL2535001.1"/>
    <property type="molecule type" value="Genomic_DNA"/>
</dbReference>
<protein>
    <submittedName>
        <fullName evidence="1">Uncharacterized protein</fullName>
    </submittedName>
</protein>
<organism evidence="1 2">
    <name type="scientific">Abeliophyllum distichum</name>
    <dbReference type="NCBI Taxonomy" id="126358"/>
    <lineage>
        <taxon>Eukaryota</taxon>
        <taxon>Viridiplantae</taxon>
        <taxon>Streptophyta</taxon>
        <taxon>Embryophyta</taxon>
        <taxon>Tracheophyta</taxon>
        <taxon>Spermatophyta</taxon>
        <taxon>Magnoliopsida</taxon>
        <taxon>eudicotyledons</taxon>
        <taxon>Gunneridae</taxon>
        <taxon>Pentapetalae</taxon>
        <taxon>asterids</taxon>
        <taxon>lamiids</taxon>
        <taxon>Lamiales</taxon>
        <taxon>Oleaceae</taxon>
        <taxon>Forsythieae</taxon>
        <taxon>Abeliophyllum</taxon>
    </lineage>
</organism>
<name>A0ABD1VCD1_9LAMI</name>
<evidence type="ECO:0000313" key="1">
    <source>
        <dbReference type="EMBL" id="KAL2535001.1"/>
    </source>
</evidence>
<evidence type="ECO:0000313" key="2">
    <source>
        <dbReference type="Proteomes" id="UP001604336"/>
    </source>
</evidence>
<dbReference type="Proteomes" id="UP001604336">
    <property type="component" value="Unassembled WGS sequence"/>
</dbReference>
<dbReference type="AlphaFoldDB" id="A0ABD1VCD1"/>
<proteinExistence type="predicted"/>
<keyword evidence="2" id="KW-1185">Reference proteome</keyword>
<gene>
    <name evidence="1" type="ORF">Adt_08352</name>
</gene>
<comment type="caution">
    <text evidence="1">The sequence shown here is derived from an EMBL/GenBank/DDBJ whole genome shotgun (WGS) entry which is preliminary data.</text>
</comment>
<dbReference type="PANTHER" id="PTHR31549">
    <property type="entry name" value="PROTEIN, PUTATIVE (DUF247)-RELATED-RELATED"/>
    <property type="match status" value="1"/>
</dbReference>
<dbReference type="InterPro" id="IPR004158">
    <property type="entry name" value="DUF247_pln"/>
</dbReference>
<sequence>MTELFNNFFELARVKPPEESSCINEVNKYVVKYCSVNVTSWEKNQETSLKWEESPHLLDLMRANLVGSSDPGDKKPADNTWWSYRSATELAKSGIHFRASETINFTDVKFKSYYIYGKLTLPPIVVDDATKPLLLNLAAYEMSRHGPSELKVASYICLMDSLIDRAEDVKELRKKGNSSQQFRQ</sequence>
<dbReference type="Pfam" id="PF03140">
    <property type="entry name" value="DUF247"/>
    <property type="match status" value="1"/>
</dbReference>
<dbReference type="PANTHER" id="PTHR31549:SF149">
    <property type="entry name" value="ISOPRENOID SYNTHASE DOMAIN-CONTAINING PROTEIN"/>
    <property type="match status" value="1"/>
</dbReference>
<accession>A0ABD1VCD1</accession>
<reference evidence="2" key="1">
    <citation type="submission" date="2024-07" db="EMBL/GenBank/DDBJ databases">
        <title>Two chromosome-level genome assemblies of Korean endemic species Abeliophyllum distichum and Forsythia ovata (Oleaceae).</title>
        <authorList>
            <person name="Jang H."/>
        </authorList>
    </citation>
    <scope>NUCLEOTIDE SEQUENCE [LARGE SCALE GENOMIC DNA]</scope>
</reference>